<dbReference type="EMBL" id="FMCT01000002">
    <property type="protein sequence ID" value="SCE83903.1"/>
    <property type="molecule type" value="Genomic_DNA"/>
</dbReference>
<comment type="similarity">
    <text evidence="1">Belongs to the AfsR/DnrI/RedD regulatory family.</text>
</comment>
<feature type="DNA-binding region" description="OmpR/PhoB-type" evidence="5">
    <location>
        <begin position="1"/>
        <end position="97"/>
    </location>
</feature>
<accession>A0A1C4VIV6</accession>
<dbReference type="SUPFAM" id="SSF48452">
    <property type="entry name" value="TPR-like"/>
    <property type="match status" value="1"/>
</dbReference>
<evidence type="ECO:0000259" key="6">
    <source>
        <dbReference type="PROSITE" id="PS51755"/>
    </source>
</evidence>
<evidence type="ECO:0000256" key="2">
    <source>
        <dbReference type="ARBA" id="ARBA00023015"/>
    </source>
</evidence>
<dbReference type="PROSITE" id="PS51755">
    <property type="entry name" value="OMPR_PHOB"/>
    <property type="match status" value="1"/>
</dbReference>
<evidence type="ECO:0000256" key="3">
    <source>
        <dbReference type="ARBA" id="ARBA00023125"/>
    </source>
</evidence>
<evidence type="ECO:0000256" key="1">
    <source>
        <dbReference type="ARBA" id="ARBA00005820"/>
    </source>
</evidence>
<dbReference type="AlphaFoldDB" id="A0A1C4VIV6"/>
<dbReference type="SMART" id="SM00862">
    <property type="entry name" value="Trans_reg_C"/>
    <property type="match status" value="1"/>
</dbReference>
<dbReference type="GO" id="GO:0006355">
    <property type="term" value="P:regulation of DNA-templated transcription"/>
    <property type="evidence" value="ECO:0007669"/>
    <property type="project" value="InterPro"/>
</dbReference>
<name>A0A1C4VIV6_9ACTN</name>
<keyword evidence="3 5" id="KW-0238">DNA-binding</keyword>
<dbReference type="InterPro" id="IPR036388">
    <property type="entry name" value="WH-like_DNA-bd_sf"/>
</dbReference>
<dbReference type="SUPFAM" id="SSF46894">
    <property type="entry name" value="C-terminal effector domain of the bipartite response regulators"/>
    <property type="match status" value="1"/>
</dbReference>
<dbReference type="InterPro" id="IPR027417">
    <property type="entry name" value="P-loop_NTPase"/>
</dbReference>
<keyword evidence="8" id="KW-1185">Reference proteome</keyword>
<dbReference type="InterPro" id="IPR005158">
    <property type="entry name" value="BTAD"/>
</dbReference>
<dbReference type="Proteomes" id="UP000183585">
    <property type="component" value="Unassembled WGS sequence"/>
</dbReference>
<dbReference type="Gene3D" id="1.25.40.10">
    <property type="entry name" value="Tetratricopeptide repeat domain"/>
    <property type="match status" value="1"/>
</dbReference>
<proteinExistence type="inferred from homology"/>
<evidence type="ECO:0000256" key="5">
    <source>
        <dbReference type="PROSITE-ProRule" id="PRU01091"/>
    </source>
</evidence>
<feature type="domain" description="OmpR/PhoB-type" evidence="6">
    <location>
        <begin position="1"/>
        <end position="97"/>
    </location>
</feature>
<dbReference type="InterPro" id="IPR001867">
    <property type="entry name" value="OmpR/PhoB-type_DNA-bd"/>
</dbReference>
<protein>
    <submittedName>
        <fullName evidence="7">DNA-binding transcriptional activator of the SARP family</fullName>
    </submittedName>
</protein>
<dbReference type="SMART" id="SM01043">
    <property type="entry name" value="BTAD"/>
    <property type="match status" value="1"/>
</dbReference>
<evidence type="ECO:0000313" key="7">
    <source>
        <dbReference type="EMBL" id="SCE83903.1"/>
    </source>
</evidence>
<dbReference type="GO" id="GO:0003677">
    <property type="term" value="F:DNA binding"/>
    <property type="evidence" value="ECO:0007669"/>
    <property type="project" value="UniProtKB-UniRule"/>
</dbReference>
<dbReference type="InterPro" id="IPR016032">
    <property type="entry name" value="Sig_transdc_resp-reg_C-effctor"/>
</dbReference>
<gene>
    <name evidence="7" type="ORF">GA0070563_102317</name>
</gene>
<dbReference type="Gene3D" id="3.40.50.300">
    <property type="entry name" value="P-loop containing nucleotide triphosphate hydrolases"/>
    <property type="match status" value="1"/>
</dbReference>
<dbReference type="RefSeq" id="WP_074473134.1">
    <property type="nucleotide sequence ID" value="NZ_FMCT01000002.1"/>
</dbReference>
<dbReference type="GO" id="GO:0000160">
    <property type="term" value="P:phosphorelay signal transduction system"/>
    <property type="evidence" value="ECO:0007669"/>
    <property type="project" value="InterPro"/>
</dbReference>
<dbReference type="Pfam" id="PF03704">
    <property type="entry name" value="BTAD"/>
    <property type="match status" value="1"/>
</dbReference>
<evidence type="ECO:0000256" key="4">
    <source>
        <dbReference type="ARBA" id="ARBA00023163"/>
    </source>
</evidence>
<keyword evidence="2" id="KW-0805">Transcription regulation</keyword>
<dbReference type="SUPFAM" id="SSF52540">
    <property type="entry name" value="P-loop containing nucleoside triphosphate hydrolases"/>
    <property type="match status" value="1"/>
</dbReference>
<dbReference type="InterPro" id="IPR011990">
    <property type="entry name" value="TPR-like_helical_dom_sf"/>
</dbReference>
<reference evidence="8" key="1">
    <citation type="submission" date="2016-06" db="EMBL/GenBank/DDBJ databases">
        <authorList>
            <person name="Varghese N."/>
            <person name="Submissions Spin"/>
        </authorList>
    </citation>
    <scope>NUCLEOTIDE SEQUENCE [LARGE SCALE GENOMIC DNA]</scope>
    <source>
        <strain evidence="8">DSM 43168</strain>
    </source>
</reference>
<organism evidence="7 8">
    <name type="scientific">Micromonospora carbonacea</name>
    <dbReference type="NCBI Taxonomy" id="47853"/>
    <lineage>
        <taxon>Bacteria</taxon>
        <taxon>Bacillati</taxon>
        <taxon>Actinomycetota</taxon>
        <taxon>Actinomycetes</taxon>
        <taxon>Micromonosporales</taxon>
        <taxon>Micromonosporaceae</taxon>
        <taxon>Micromonospora</taxon>
    </lineage>
</organism>
<dbReference type="InterPro" id="IPR051677">
    <property type="entry name" value="AfsR-DnrI-RedD_regulator"/>
</dbReference>
<sequence>MLRFEVLGPVRVRRDGLEVDLGPAQQRSVLALLLARAGAPVTIAEFADLLWGADPPPRAVNVVHRHVGAVRRLLEPALPPRSTGRVVGGAGEYRLTVAADELDLNRFRRLVTRGRELAAQGRLADGLALAVDALGLWRGPCAGGPEVLRRDHPSFTAVDRECAEVAREAAEAALYTGTVHPVLPTVLAIADLFPLDEALQAQTLLLLEAGGRRAEAVARYERVRARLADELGTDPDAELRQAYDEVARQGGPVDPAAGPPARARVAEEPAAPLRLAGSLRPAQLPPDLPVFAGRDEQIRHMARMLRSHRTRTAMPLLAIDGLPGIGKTACAVRLAHLLADSCPDGQLYVDLQGFHPSDRALDPLDVLGCLLDLLGVPDRAVPAALDARLRLARSHLAGRRVMIVLDNARDVDQVRHLLPGSADCLVLVTSRRRLDGLATAYGAHLVTLDVLPADEARRLLLARIGAAAPADDEALDEIVERCGRLPLALSLVSGRALEHPGRRLADLARELRAAQGTLNGFASHTIQTDLRAVFSWSYRLLGEPAARLFRLLSLRPDREIGLPAVASLAGLPVRRCRELVGELVHTGLLTRAGPGRYRSHDLIHAYAGELCQEHDAEPVRRAARRRLHRHHCRHLGDTVEASATRGR</sequence>
<dbReference type="PANTHER" id="PTHR35807">
    <property type="entry name" value="TRANSCRIPTIONAL REGULATOR REDD-RELATED"/>
    <property type="match status" value="1"/>
</dbReference>
<dbReference type="PRINTS" id="PR00364">
    <property type="entry name" value="DISEASERSIST"/>
</dbReference>
<keyword evidence="4" id="KW-0804">Transcription</keyword>
<evidence type="ECO:0000313" key="8">
    <source>
        <dbReference type="Proteomes" id="UP000183585"/>
    </source>
</evidence>
<dbReference type="Gene3D" id="1.10.10.10">
    <property type="entry name" value="Winged helix-like DNA-binding domain superfamily/Winged helix DNA-binding domain"/>
    <property type="match status" value="1"/>
</dbReference>
<dbReference type="PANTHER" id="PTHR35807:SF1">
    <property type="entry name" value="TRANSCRIPTIONAL REGULATOR REDD"/>
    <property type="match status" value="1"/>
</dbReference>